<reference evidence="4" key="1">
    <citation type="submission" date="2017-05" db="UniProtKB">
        <authorList>
            <consortium name="EnsemblMetazoa"/>
        </authorList>
    </citation>
    <scope>IDENTIFICATION</scope>
</reference>
<feature type="compositionally biased region" description="Basic and acidic residues" evidence="2">
    <location>
        <begin position="23"/>
        <end position="42"/>
    </location>
</feature>
<keyword evidence="1" id="KW-0479">Metal-binding</keyword>
<dbReference type="InterPro" id="IPR001878">
    <property type="entry name" value="Znf_CCHC"/>
</dbReference>
<feature type="domain" description="CCHC-type" evidence="3">
    <location>
        <begin position="94"/>
        <end position="109"/>
    </location>
</feature>
<evidence type="ECO:0000256" key="1">
    <source>
        <dbReference type="PROSITE-ProRule" id="PRU00047"/>
    </source>
</evidence>
<dbReference type="PROSITE" id="PS50158">
    <property type="entry name" value="ZF_CCHC"/>
    <property type="match status" value="1"/>
</dbReference>
<protein>
    <recommendedName>
        <fullName evidence="3">CCHC-type domain-containing protein</fullName>
    </recommendedName>
</protein>
<dbReference type="InParanoid" id="A0A1X7URD8"/>
<feature type="region of interest" description="Disordered" evidence="2">
    <location>
        <begin position="1"/>
        <end position="56"/>
    </location>
</feature>
<dbReference type="GO" id="GO:0008270">
    <property type="term" value="F:zinc ion binding"/>
    <property type="evidence" value="ECO:0007669"/>
    <property type="project" value="UniProtKB-KW"/>
</dbReference>
<dbReference type="EnsemblMetazoa" id="Aqu2.1.30343_001">
    <property type="protein sequence ID" value="Aqu2.1.30343_001"/>
    <property type="gene ID" value="Aqu2.1.30343"/>
</dbReference>
<keyword evidence="1" id="KW-0862">Zinc</keyword>
<accession>A0A1X7URD8</accession>
<proteinExistence type="predicted"/>
<dbReference type="AlphaFoldDB" id="A0A1X7URD8"/>
<keyword evidence="1" id="KW-0863">Zinc-finger</keyword>
<evidence type="ECO:0000313" key="4">
    <source>
        <dbReference type="EnsemblMetazoa" id="Aqu2.1.30343_001"/>
    </source>
</evidence>
<evidence type="ECO:0000259" key="3">
    <source>
        <dbReference type="PROSITE" id="PS50158"/>
    </source>
</evidence>
<organism evidence="4">
    <name type="scientific">Amphimedon queenslandica</name>
    <name type="common">Sponge</name>
    <dbReference type="NCBI Taxonomy" id="400682"/>
    <lineage>
        <taxon>Eukaryota</taxon>
        <taxon>Metazoa</taxon>
        <taxon>Porifera</taxon>
        <taxon>Demospongiae</taxon>
        <taxon>Heteroscleromorpha</taxon>
        <taxon>Haplosclerida</taxon>
        <taxon>Niphatidae</taxon>
        <taxon>Amphimedon</taxon>
    </lineage>
</organism>
<dbReference type="GO" id="GO:0003676">
    <property type="term" value="F:nucleic acid binding"/>
    <property type="evidence" value="ECO:0007669"/>
    <property type="project" value="InterPro"/>
</dbReference>
<dbReference type="Gene3D" id="4.10.60.10">
    <property type="entry name" value="Zinc finger, CCHC-type"/>
    <property type="match status" value="1"/>
</dbReference>
<evidence type="ECO:0000256" key="2">
    <source>
        <dbReference type="SAM" id="MobiDB-lite"/>
    </source>
</evidence>
<name>A0A1X7URD8_AMPQE</name>
<sequence length="132" mass="14768">MKELGEELSARERTVDKTGNSDPKNREFYKRSEDGRHRENGAKRPPGPPTTTAMPSHTCRSSCCYCMGQHAADMCSKICKPEERRQALRDTGQCFICLKQGHLSRTCKSSGQCGQCNGQHHSSICFKATKEQ</sequence>
<feature type="compositionally biased region" description="Basic and acidic residues" evidence="2">
    <location>
        <begin position="1"/>
        <end position="16"/>
    </location>
</feature>